<dbReference type="STRING" id="749222.Nitsa_1778"/>
<dbReference type="HOGENOM" id="CLU_1546025_0_0_7"/>
<dbReference type="Proteomes" id="UP000008633">
    <property type="component" value="Chromosome"/>
</dbReference>
<dbReference type="AlphaFoldDB" id="E6X1N2"/>
<evidence type="ECO:0008006" key="3">
    <source>
        <dbReference type="Google" id="ProtNLM"/>
    </source>
</evidence>
<dbReference type="RefSeq" id="WP_013554708.1">
    <property type="nucleotide sequence ID" value="NC_014935.1"/>
</dbReference>
<dbReference type="KEGG" id="nsa:Nitsa_1778"/>
<name>E6X1N2_NITSE</name>
<dbReference type="OrthoDB" id="7710585at2"/>
<protein>
    <recommendedName>
        <fullName evidence="3">Phage tail protein</fullName>
    </recommendedName>
</protein>
<accession>E6X1N2</accession>
<dbReference type="EMBL" id="CP002452">
    <property type="protein sequence ID" value="ADV47023.1"/>
    <property type="molecule type" value="Genomic_DNA"/>
</dbReference>
<proteinExistence type="predicted"/>
<organism evidence="1 2">
    <name type="scientific">Nitratifractor salsuginis (strain DSM 16511 / JCM 12458 / E9I37-1)</name>
    <dbReference type="NCBI Taxonomy" id="749222"/>
    <lineage>
        <taxon>Bacteria</taxon>
        <taxon>Pseudomonadati</taxon>
        <taxon>Campylobacterota</taxon>
        <taxon>Epsilonproteobacteria</taxon>
        <taxon>Campylobacterales</taxon>
        <taxon>Sulfurovaceae</taxon>
        <taxon>Nitratifractor</taxon>
    </lineage>
</organism>
<dbReference type="eggNOG" id="COG5301">
    <property type="taxonomic scope" value="Bacteria"/>
</dbReference>
<reference evidence="2" key="2">
    <citation type="submission" date="2011-01" db="EMBL/GenBank/DDBJ databases">
        <title>The complete genome of Nitratifractor salsuginis DSM 16511.</title>
        <authorList>
            <consortium name="US DOE Joint Genome Institute (JGI-PGF)"/>
            <person name="Lucas S."/>
            <person name="Copeland A."/>
            <person name="Lapidus A."/>
            <person name="Bruce D."/>
            <person name="Goodwin L."/>
            <person name="Pitluck S."/>
            <person name="Kyrpides N."/>
            <person name="Mavromatis K."/>
            <person name="Ivanova N."/>
            <person name="Mikhailova N."/>
            <person name="Zeytun A."/>
            <person name="Detter J.C."/>
            <person name="Tapia R."/>
            <person name="Han C."/>
            <person name="Land M."/>
            <person name="Hauser L."/>
            <person name="Markowitz V."/>
            <person name="Cheng J.-F."/>
            <person name="Hugenholtz P."/>
            <person name="Woyke T."/>
            <person name="Wu D."/>
            <person name="Tindall B."/>
            <person name="Schuetze A."/>
            <person name="Brambilla E."/>
            <person name="Klenk H.-P."/>
            <person name="Eisen J.A."/>
        </authorList>
    </citation>
    <scope>NUCLEOTIDE SEQUENCE [LARGE SCALE GENOMIC DNA]</scope>
    <source>
        <strain evidence="2">DSM 16511 / JCM 12458 / E9I37-1</strain>
    </source>
</reference>
<keyword evidence="2" id="KW-1185">Reference proteome</keyword>
<sequence length="173" mass="19242">MSNPVGQTLITADGINALEQAHGTGRSIKPKYFRFSDVSVSALDPMMSAADFNGWITRDISLYRQIADDTIEFVLDVEPTEAAYYAKLAGIFLDDGTLFAIAKPPFPFPPMLRQTFKIQLSYQNASELMDFRYLPHYETEQDLALLDVSVTLGLQTIENAREIGLLKSKLGAN</sequence>
<gene>
    <name evidence="1" type="ordered locus">Nitsa_1778</name>
</gene>
<reference evidence="1 2" key="1">
    <citation type="journal article" date="2011" name="Stand. Genomic Sci.">
        <title>Complete genome sequence of Nitratifractor salsuginis type strain (E9I37-1).</title>
        <authorList>
            <person name="Anderson I."/>
            <person name="Sikorski J."/>
            <person name="Zeytun A."/>
            <person name="Nolan M."/>
            <person name="Lapidus A."/>
            <person name="Lucas S."/>
            <person name="Hammon N."/>
            <person name="Deshpande S."/>
            <person name="Cheng J.F."/>
            <person name="Tapia R."/>
            <person name="Han C."/>
            <person name="Goodwin L."/>
            <person name="Pitluck S."/>
            <person name="Liolios K."/>
            <person name="Pagani I."/>
            <person name="Ivanova N."/>
            <person name="Huntemann M."/>
            <person name="Mavromatis K."/>
            <person name="Ovchinikova G."/>
            <person name="Pati A."/>
            <person name="Chen A."/>
            <person name="Palaniappan K."/>
            <person name="Land M."/>
            <person name="Hauser L."/>
            <person name="Brambilla E.M."/>
            <person name="Ngatchou-Djao O.D."/>
            <person name="Rohde M."/>
            <person name="Tindall B.J."/>
            <person name="Goker M."/>
            <person name="Detter J.C."/>
            <person name="Woyke T."/>
            <person name="Bristow J."/>
            <person name="Eisen J.A."/>
            <person name="Markowitz V."/>
            <person name="Hugenholtz P."/>
            <person name="Klenk H.P."/>
            <person name="Kyrpides N.C."/>
        </authorList>
    </citation>
    <scope>NUCLEOTIDE SEQUENCE [LARGE SCALE GENOMIC DNA]</scope>
    <source>
        <strain evidence="2">DSM 16511 / JCM 12458 / E9I37-1</strain>
    </source>
</reference>
<evidence type="ECO:0000313" key="1">
    <source>
        <dbReference type="EMBL" id="ADV47023.1"/>
    </source>
</evidence>
<evidence type="ECO:0000313" key="2">
    <source>
        <dbReference type="Proteomes" id="UP000008633"/>
    </source>
</evidence>